<evidence type="ECO:0000256" key="1">
    <source>
        <dbReference type="SAM" id="MobiDB-lite"/>
    </source>
</evidence>
<dbReference type="AlphaFoldDB" id="A0A8S9K5G4"/>
<comment type="caution">
    <text evidence="2">The sequence shown here is derived from an EMBL/GenBank/DDBJ whole genome shotgun (WGS) entry which is preliminary data.</text>
</comment>
<name>A0A8S9K5G4_BRACR</name>
<dbReference type="EMBL" id="QGKY02000190">
    <property type="protein sequence ID" value="KAF2589371.1"/>
    <property type="molecule type" value="Genomic_DNA"/>
</dbReference>
<gene>
    <name evidence="2" type="ORF">F2Q70_00040099</name>
</gene>
<feature type="compositionally biased region" description="Polar residues" evidence="1">
    <location>
        <begin position="247"/>
        <end position="268"/>
    </location>
</feature>
<evidence type="ECO:0000313" key="2">
    <source>
        <dbReference type="EMBL" id="KAF2589371.1"/>
    </source>
</evidence>
<organism evidence="2">
    <name type="scientific">Brassica cretica</name>
    <name type="common">Mustard</name>
    <dbReference type="NCBI Taxonomy" id="69181"/>
    <lineage>
        <taxon>Eukaryota</taxon>
        <taxon>Viridiplantae</taxon>
        <taxon>Streptophyta</taxon>
        <taxon>Embryophyta</taxon>
        <taxon>Tracheophyta</taxon>
        <taxon>Spermatophyta</taxon>
        <taxon>Magnoliopsida</taxon>
        <taxon>eudicotyledons</taxon>
        <taxon>Gunneridae</taxon>
        <taxon>Pentapetalae</taxon>
        <taxon>rosids</taxon>
        <taxon>malvids</taxon>
        <taxon>Brassicales</taxon>
        <taxon>Brassicaceae</taxon>
        <taxon>Brassiceae</taxon>
        <taxon>Brassica</taxon>
    </lineage>
</organism>
<proteinExistence type="predicted"/>
<reference evidence="2" key="1">
    <citation type="submission" date="2019-12" db="EMBL/GenBank/DDBJ databases">
        <title>Genome sequencing and annotation of Brassica cretica.</title>
        <authorList>
            <person name="Studholme D.J."/>
            <person name="Sarris P.F."/>
        </authorList>
    </citation>
    <scope>NUCLEOTIDE SEQUENCE</scope>
    <source>
        <strain evidence="2">PFS-102/07</strain>
        <tissue evidence="2">Leaf</tissue>
    </source>
</reference>
<feature type="region of interest" description="Disordered" evidence="1">
    <location>
        <begin position="123"/>
        <end position="162"/>
    </location>
</feature>
<sequence>MWEIKSLSRLAPTSVSPVGKPRVLVPDGVFQRGAALHKEYIVCSFLGKLPDYGPVQSVLNYMWEISLKGYSPHAVIKDHQVHSEPVLQDTSIQDKIVDHPLDPNPTIDSQTALDLITDSVPMLPPQVPPSSSTPLPVLSSHTELPTTPFDPSNLSSPHLKAPSSPISPTVPLVFSSQPSSASVVVSLAATRAPYSTSYIAIKQAAFFKSPPVSLPLSFMDTASPSWIATSNPALPSLSPISEIPTDDISSTSDPGESTTSGAPSTPSL</sequence>
<feature type="compositionally biased region" description="Polar residues" evidence="1">
    <location>
        <begin position="141"/>
        <end position="156"/>
    </location>
</feature>
<accession>A0A8S9K5G4</accession>
<feature type="compositionally biased region" description="Low complexity" evidence="1">
    <location>
        <begin position="129"/>
        <end position="140"/>
    </location>
</feature>
<feature type="region of interest" description="Disordered" evidence="1">
    <location>
        <begin position="237"/>
        <end position="268"/>
    </location>
</feature>
<protein>
    <submittedName>
        <fullName evidence="2">Uncharacterized protein</fullName>
    </submittedName>
</protein>